<evidence type="ECO:0000256" key="2">
    <source>
        <dbReference type="ARBA" id="ARBA00009780"/>
    </source>
</evidence>
<dbReference type="GO" id="GO:0016811">
    <property type="term" value="F:hydrolase activity, acting on carbon-nitrogen (but not peptide) bonds, in linear amides"/>
    <property type="evidence" value="ECO:0007669"/>
    <property type="project" value="InterPro"/>
</dbReference>
<evidence type="ECO:0000256" key="4">
    <source>
        <dbReference type="ARBA" id="ARBA00022801"/>
    </source>
</evidence>
<feature type="binding site" evidence="8">
    <location>
        <position position="227"/>
    </location>
    <ligand>
        <name>Zn(2+)</name>
        <dbReference type="ChEBI" id="CHEBI:29105"/>
        <note>catalytic</note>
    </ligand>
</feature>
<dbReference type="PANTHER" id="PTHR46187:SF3">
    <property type="entry name" value="ALKALINE CERAMIDASE 3"/>
    <property type="match status" value="1"/>
</dbReference>
<reference evidence="11" key="1">
    <citation type="submission" date="2025-08" db="UniProtKB">
        <authorList>
            <consortium name="RefSeq"/>
        </authorList>
    </citation>
    <scope>IDENTIFICATION</scope>
</reference>
<keyword evidence="5 9" id="KW-1133">Transmembrane helix</keyword>
<feature type="binding site" evidence="8">
    <location>
        <position position="223"/>
    </location>
    <ligand>
        <name>Zn(2+)</name>
        <dbReference type="ChEBI" id="CHEBI:29105"/>
        <note>catalytic</note>
    </ligand>
</feature>
<dbReference type="GeneID" id="110986000"/>
<dbReference type="GO" id="GO:0046872">
    <property type="term" value="F:metal ion binding"/>
    <property type="evidence" value="ECO:0007669"/>
    <property type="project" value="UniProtKB-KW"/>
</dbReference>
<evidence type="ECO:0000256" key="1">
    <source>
        <dbReference type="ARBA" id="ARBA00004141"/>
    </source>
</evidence>
<evidence type="ECO:0000256" key="7">
    <source>
        <dbReference type="PIRSR" id="PIRSR608901-1"/>
    </source>
</evidence>
<dbReference type="AlphaFoldDB" id="A0A8B7ZIZ5"/>
<feature type="binding site" evidence="7">
    <location>
        <position position="33"/>
    </location>
    <ligand>
        <name>Ca(2+)</name>
        <dbReference type="ChEBI" id="CHEBI:29108"/>
    </ligand>
</feature>
<keyword evidence="4 9" id="KW-0378">Hydrolase</keyword>
<dbReference type="KEGG" id="aplc:110986000"/>
<comment type="subcellular location">
    <subcellularLocation>
        <location evidence="1">Membrane</location>
        <topology evidence="1">Multi-pass membrane protein</topology>
    </subcellularLocation>
</comment>
<accession>A0A8B7ZIZ5</accession>
<comment type="similarity">
    <text evidence="2 9">Belongs to the alkaline ceramidase family.</text>
</comment>
<evidence type="ECO:0000256" key="5">
    <source>
        <dbReference type="ARBA" id="ARBA00022989"/>
    </source>
</evidence>
<feature type="binding site" evidence="8">
    <location>
        <position position="86"/>
    </location>
    <ligand>
        <name>Zn(2+)</name>
        <dbReference type="ChEBI" id="CHEBI:29105"/>
        <note>catalytic</note>
    </ligand>
</feature>
<dbReference type="GO" id="GO:0071602">
    <property type="term" value="P:phytosphingosine biosynthetic process"/>
    <property type="evidence" value="ECO:0007669"/>
    <property type="project" value="TreeGrafter"/>
</dbReference>
<keyword evidence="7" id="KW-0106">Calcium</keyword>
<feature type="transmembrane region" description="Helical" evidence="9">
    <location>
        <begin position="151"/>
        <end position="172"/>
    </location>
</feature>
<sequence length="274" mass="31364">MAPIKDLEGVWGKPTSTLDWCEANYVVTPYIAEFWNTVSSLALIFIPILDLVYTKLTAPKRIHIERRNYMACLAFVSVGLGSWFFHMSLLYETQLLDEIPMIWGTCVLVYLFFENNSKPNSRNYVLVVFLVLYATLITGIYVLVINPVFHQVAFTLLVLAALVRGGYCFFYLKMECSPALFLLSVLLFVSGGVLWLLDNGLCMHLRHARSLVPTPLDVGLQLHAWWHVLAGLGAHCQFMFSYHSRLRYLKHRTTEWVGWFPLVTIIGKENGHIK</sequence>
<feature type="transmembrane region" description="Helical" evidence="9">
    <location>
        <begin position="34"/>
        <end position="56"/>
    </location>
</feature>
<keyword evidence="3 9" id="KW-0812">Transmembrane</keyword>
<evidence type="ECO:0000256" key="9">
    <source>
        <dbReference type="RuleBase" id="RU364079"/>
    </source>
</evidence>
<keyword evidence="9" id="KW-0443">Lipid metabolism</keyword>
<gene>
    <name evidence="11" type="primary">LOC110986000</name>
</gene>
<dbReference type="InterPro" id="IPR008901">
    <property type="entry name" value="ACER"/>
</dbReference>
<feature type="binding site" evidence="7">
    <location>
        <position position="24"/>
    </location>
    <ligand>
        <name>Ca(2+)</name>
        <dbReference type="ChEBI" id="CHEBI:29108"/>
    </ligand>
</feature>
<feature type="transmembrane region" description="Helical" evidence="9">
    <location>
        <begin position="95"/>
        <end position="113"/>
    </location>
</feature>
<feature type="transmembrane region" description="Helical" evidence="9">
    <location>
        <begin position="68"/>
        <end position="89"/>
    </location>
</feature>
<keyword evidence="10" id="KW-1185">Reference proteome</keyword>
<feature type="transmembrane region" description="Helical" evidence="9">
    <location>
        <begin position="224"/>
        <end position="242"/>
    </location>
</feature>
<evidence type="ECO:0000256" key="8">
    <source>
        <dbReference type="PIRSR" id="PIRSR608901-2"/>
    </source>
</evidence>
<dbReference type="PANTHER" id="PTHR46187">
    <property type="entry name" value="ALKALINE CERAMIDASE 3"/>
    <property type="match status" value="1"/>
</dbReference>
<keyword evidence="6 9" id="KW-0472">Membrane</keyword>
<feature type="transmembrane region" description="Helical" evidence="9">
    <location>
        <begin position="125"/>
        <end position="145"/>
    </location>
</feature>
<dbReference type="EC" id="3.5.1.-" evidence="9"/>
<proteinExistence type="inferred from homology"/>
<name>A0A8B7ZIZ5_ACAPL</name>
<organism evidence="10 11">
    <name type="scientific">Acanthaster planci</name>
    <name type="common">Crown-of-thorns starfish</name>
    <dbReference type="NCBI Taxonomy" id="133434"/>
    <lineage>
        <taxon>Eukaryota</taxon>
        <taxon>Metazoa</taxon>
        <taxon>Echinodermata</taxon>
        <taxon>Eleutherozoa</taxon>
        <taxon>Asterozoa</taxon>
        <taxon>Asteroidea</taxon>
        <taxon>Valvatacea</taxon>
        <taxon>Valvatida</taxon>
        <taxon>Acanthasteridae</taxon>
        <taxon>Acanthaster</taxon>
    </lineage>
</organism>
<feature type="binding site" evidence="7">
    <location>
        <position position="19"/>
    </location>
    <ligand>
        <name>Ca(2+)</name>
        <dbReference type="ChEBI" id="CHEBI:29108"/>
    </ligand>
</feature>
<comment type="function">
    <text evidence="9">Hydrolyzes the sphingolipid ceramide into sphingosine and free fatty acid.</text>
</comment>
<feature type="binding site" evidence="7">
    <location>
        <position position="22"/>
    </location>
    <ligand>
        <name>Ca(2+)</name>
        <dbReference type="ChEBI" id="CHEBI:29108"/>
    </ligand>
</feature>
<dbReference type="Pfam" id="PF05875">
    <property type="entry name" value="Ceramidase"/>
    <property type="match status" value="1"/>
</dbReference>
<dbReference type="GO" id="GO:0006672">
    <property type="term" value="P:ceramide metabolic process"/>
    <property type="evidence" value="ECO:0007669"/>
    <property type="project" value="InterPro"/>
</dbReference>
<dbReference type="OMA" id="SIDWCEL"/>
<evidence type="ECO:0000256" key="6">
    <source>
        <dbReference type="ARBA" id="ARBA00023136"/>
    </source>
</evidence>
<dbReference type="GO" id="GO:0005789">
    <property type="term" value="C:endoplasmic reticulum membrane"/>
    <property type="evidence" value="ECO:0007669"/>
    <property type="project" value="TreeGrafter"/>
</dbReference>
<dbReference type="RefSeq" id="XP_022103256.1">
    <property type="nucleotide sequence ID" value="XM_022247564.1"/>
</dbReference>
<keyword evidence="8" id="KW-0862">Zinc</keyword>
<feature type="transmembrane region" description="Helical" evidence="9">
    <location>
        <begin position="179"/>
        <end position="197"/>
    </location>
</feature>
<dbReference type="OrthoDB" id="187171at2759"/>
<evidence type="ECO:0000313" key="11">
    <source>
        <dbReference type="RefSeq" id="XP_022103256.1"/>
    </source>
</evidence>
<keyword evidence="7" id="KW-0479">Metal-binding</keyword>
<comment type="cofactor">
    <cofactor evidence="8">
        <name>Zn(2+)</name>
        <dbReference type="ChEBI" id="CHEBI:29105"/>
    </cofactor>
</comment>
<feature type="binding site" evidence="7">
    <location>
        <position position="20"/>
    </location>
    <ligand>
        <name>Ca(2+)</name>
        <dbReference type="ChEBI" id="CHEBI:29108"/>
    </ligand>
</feature>
<evidence type="ECO:0000256" key="3">
    <source>
        <dbReference type="ARBA" id="ARBA00022692"/>
    </source>
</evidence>
<evidence type="ECO:0000313" key="10">
    <source>
        <dbReference type="Proteomes" id="UP000694845"/>
    </source>
</evidence>
<protein>
    <recommendedName>
        <fullName evidence="9">Alkaline ceramidase</fullName>
        <ecNumber evidence="9">3.5.1.-</ecNumber>
    </recommendedName>
</protein>
<dbReference type="Proteomes" id="UP000694845">
    <property type="component" value="Unplaced"/>
</dbReference>